<evidence type="ECO:0000313" key="6">
    <source>
        <dbReference type="EMBL" id="KAG8189486.1"/>
    </source>
</evidence>
<keyword evidence="1" id="KW-0433">Leucine-rich repeat</keyword>
<protein>
    <recommendedName>
        <fullName evidence="5">LRRCT domain-containing protein</fullName>
    </recommendedName>
</protein>
<evidence type="ECO:0000256" key="3">
    <source>
        <dbReference type="ARBA" id="ARBA00022737"/>
    </source>
</evidence>
<evidence type="ECO:0000256" key="2">
    <source>
        <dbReference type="ARBA" id="ARBA00022729"/>
    </source>
</evidence>
<evidence type="ECO:0000256" key="4">
    <source>
        <dbReference type="SAM" id="SignalP"/>
    </source>
</evidence>
<keyword evidence="7" id="KW-1185">Reference proteome</keyword>
<dbReference type="InterPro" id="IPR003591">
    <property type="entry name" value="Leu-rich_rpt_typical-subtyp"/>
</dbReference>
<dbReference type="Pfam" id="PF13855">
    <property type="entry name" value="LRR_8"/>
    <property type="match status" value="3"/>
</dbReference>
<dbReference type="Proteomes" id="UP000827092">
    <property type="component" value="Unassembled WGS sequence"/>
</dbReference>
<dbReference type="InterPro" id="IPR000483">
    <property type="entry name" value="Cys-rich_flank_reg_C"/>
</dbReference>
<dbReference type="Pfam" id="PF00560">
    <property type="entry name" value="LRR_1"/>
    <property type="match status" value="1"/>
</dbReference>
<keyword evidence="3" id="KW-0677">Repeat</keyword>
<comment type="caution">
    <text evidence="6">The sequence shown here is derived from an EMBL/GenBank/DDBJ whole genome shotgun (WGS) entry which is preliminary data.</text>
</comment>
<dbReference type="AlphaFoldDB" id="A0AAV6UYS9"/>
<keyword evidence="2 4" id="KW-0732">Signal</keyword>
<reference evidence="6 7" key="1">
    <citation type="journal article" date="2022" name="Nat. Ecol. Evol.">
        <title>A masculinizing supergene underlies an exaggerated male reproductive morph in a spider.</title>
        <authorList>
            <person name="Hendrickx F."/>
            <person name="De Corte Z."/>
            <person name="Sonet G."/>
            <person name="Van Belleghem S.M."/>
            <person name="Kostlbacher S."/>
            <person name="Vangestel C."/>
        </authorList>
    </citation>
    <scope>NUCLEOTIDE SEQUENCE [LARGE SCALE GENOMIC DNA]</scope>
    <source>
        <strain evidence="6">W744_W776</strain>
    </source>
</reference>
<proteinExistence type="predicted"/>
<feature type="signal peptide" evidence="4">
    <location>
        <begin position="1"/>
        <end position="28"/>
    </location>
</feature>
<gene>
    <name evidence="6" type="ORF">JTE90_018138</name>
</gene>
<feature type="domain" description="LRRCT" evidence="5">
    <location>
        <begin position="410"/>
        <end position="462"/>
    </location>
</feature>
<dbReference type="GO" id="GO:0005886">
    <property type="term" value="C:plasma membrane"/>
    <property type="evidence" value="ECO:0007669"/>
    <property type="project" value="TreeGrafter"/>
</dbReference>
<dbReference type="PROSITE" id="PS51450">
    <property type="entry name" value="LRR"/>
    <property type="match status" value="2"/>
</dbReference>
<evidence type="ECO:0000256" key="1">
    <source>
        <dbReference type="ARBA" id="ARBA00022614"/>
    </source>
</evidence>
<dbReference type="SUPFAM" id="SSF52058">
    <property type="entry name" value="L domain-like"/>
    <property type="match status" value="1"/>
</dbReference>
<dbReference type="InterPro" id="IPR050541">
    <property type="entry name" value="LRR_TM_domain-containing"/>
</dbReference>
<dbReference type="Gene3D" id="3.80.10.10">
    <property type="entry name" value="Ribonuclease Inhibitor"/>
    <property type="match status" value="3"/>
</dbReference>
<sequence>MFYRGYSPPRDMLHLLLLFILGLCSVHGYETQCHNLPLSRSCLCAAKSRGLELNCDSASPDEVRPWLTSLSESSPSTGLIAPPLYLRLKNVRFPDFRLPDDLLAAGARLVHLVVVNCSLEGVEEWALEPAAPDLEFLDLGNNLLERVPSEALRSLSHLSSLSLTFNRIETVHGDAFSGLYSLLRLSLFGNRIHTIDQNAFLGVGGNLTHLNLGDNRLTTFPATALAPLLVLQRLQVHENRIVSGLDEDQLSGDHLDALELQSNLLEHLPPRAFSRLKALNSLDLDNNRLQTLHPDAFEGVEGSLEWVKLGGNQLTSVPSEALSRLRRLRQLDLRSNKIEEIQQEDFKGYGGALRFIHLQKNRLRTVSPGALSPLDSLEWLYLQSNLLSTAHIEAFRPVLDTLQTIDMHENPFECDCRIAWLQDLVKDEKSKLNMPKETQCAGPPELKGRAVPYVTRAEMGCPASGGSHPLSLPFIFLLTCLLVHVKSVRAVLLYIIT</sequence>
<dbReference type="InterPro" id="IPR032675">
    <property type="entry name" value="LRR_dom_sf"/>
</dbReference>
<accession>A0AAV6UYS9</accession>
<dbReference type="PANTHER" id="PTHR24369:SF210">
    <property type="entry name" value="CHAOPTIN-RELATED"/>
    <property type="match status" value="1"/>
</dbReference>
<dbReference type="SMART" id="SM00082">
    <property type="entry name" value="LRRCT"/>
    <property type="match status" value="1"/>
</dbReference>
<dbReference type="PANTHER" id="PTHR24369">
    <property type="entry name" value="ANTIGEN BSP, PUTATIVE-RELATED"/>
    <property type="match status" value="1"/>
</dbReference>
<organism evidence="6 7">
    <name type="scientific">Oedothorax gibbosus</name>
    <dbReference type="NCBI Taxonomy" id="931172"/>
    <lineage>
        <taxon>Eukaryota</taxon>
        <taxon>Metazoa</taxon>
        <taxon>Ecdysozoa</taxon>
        <taxon>Arthropoda</taxon>
        <taxon>Chelicerata</taxon>
        <taxon>Arachnida</taxon>
        <taxon>Araneae</taxon>
        <taxon>Araneomorphae</taxon>
        <taxon>Entelegynae</taxon>
        <taxon>Araneoidea</taxon>
        <taxon>Linyphiidae</taxon>
        <taxon>Erigoninae</taxon>
        <taxon>Oedothorax</taxon>
    </lineage>
</organism>
<name>A0AAV6UYS9_9ARAC</name>
<dbReference type="InterPro" id="IPR001611">
    <property type="entry name" value="Leu-rich_rpt"/>
</dbReference>
<evidence type="ECO:0000259" key="5">
    <source>
        <dbReference type="SMART" id="SM00082"/>
    </source>
</evidence>
<dbReference type="SMART" id="SM00369">
    <property type="entry name" value="LRR_TYP"/>
    <property type="match status" value="10"/>
</dbReference>
<evidence type="ECO:0000313" key="7">
    <source>
        <dbReference type="Proteomes" id="UP000827092"/>
    </source>
</evidence>
<dbReference type="EMBL" id="JAFNEN010000214">
    <property type="protein sequence ID" value="KAG8189486.1"/>
    <property type="molecule type" value="Genomic_DNA"/>
</dbReference>
<feature type="chain" id="PRO_5043630534" description="LRRCT domain-containing protein" evidence="4">
    <location>
        <begin position="29"/>
        <end position="497"/>
    </location>
</feature>